<reference evidence="4" key="1">
    <citation type="journal article" date="2019" name="Int. J. Syst. Evol. Microbiol.">
        <title>The Global Catalogue of Microorganisms (GCM) 10K type strain sequencing project: providing services to taxonomists for standard genome sequencing and annotation.</title>
        <authorList>
            <consortium name="The Broad Institute Genomics Platform"/>
            <consortium name="The Broad Institute Genome Sequencing Center for Infectious Disease"/>
            <person name="Wu L."/>
            <person name="Ma J."/>
        </authorList>
    </citation>
    <scope>NUCLEOTIDE SEQUENCE [LARGE SCALE GENOMIC DNA]</scope>
    <source>
        <strain evidence="4">JCM 6307</strain>
    </source>
</reference>
<evidence type="ECO:0000313" key="4">
    <source>
        <dbReference type="Proteomes" id="UP001501358"/>
    </source>
</evidence>
<keyword evidence="2" id="KW-1133">Transmembrane helix</keyword>
<keyword evidence="2" id="KW-0812">Transmembrane</keyword>
<feature type="transmembrane region" description="Helical" evidence="2">
    <location>
        <begin position="12"/>
        <end position="29"/>
    </location>
</feature>
<protein>
    <submittedName>
        <fullName evidence="3">Uncharacterized protein</fullName>
    </submittedName>
</protein>
<feature type="compositionally biased region" description="Basic and acidic residues" evidence="1">
    <location>
        <begin position="78"/>
        <end position="88"/>
    </location>
</feature>
<sequence length="114" mass="12597">MKPKPFSELNHFTVPVAIIFSFCGAVLRIRDARTLRRRNDPIRRSGKTKMRLSVTSRQAHTEFMGTKTATGTNVAHPPPERGDCGAEDFPRKRALSVRVGVCDAGRNPPAPLPC</sequence>
<organism evidence="3 4">
    <name type="scientific">Streptomyces thermolineatus</name>
    <dbReference type="NCBI Taxonomy" id="44033"/>
    <lineage>
        <taxon>Bacteria</taxon>
        <taxon>Bacillati</taxon>
        <taxon>Actinomycetota</taxon>
        <taxon>Actinomycetes</taxon>
        <taxon>Kitasatosporales</taxon>
        <taxon>Streptomycetaceae</taxon>
        <taxon>Streptomyces</taxon>
    </lineage>
</organism>
<evidence type="ECO:0000256" key="1">
    <source>
        <dbReference type="SAM" id="MobiDB-lite"/>
    </source>
</evidence>
<evidence type="ECO:0000256" key="2">
    <source>
        <dbReference type="SAM" id="Phobius"/>
    </source>
</evidence>
<comment type="caution">
    <text evidence="3">The sequence shown here is derived from an EMBL/GenBank/DDBJ whole genome shotgun (WGS) entry which is preliminary data.</text>
</comment>
<gene>
    <name evidence="3" type="ORF">GCM10010406_53570</name>
</gene>
<accession>A0ABP6A4F3</accession>
<keyword evidence="2" id="KW-0472">Membrane</keyword>
<evidence type="ECO:0000313" key="3">
    <source>
        <dbReference type="EMBL" id="GAA2510475.1"/>
    </source>
</evidence>
<dbReference type="Proteomes" id="UP001501358">
    <property type="component" value="Unassembled WGS sequence"/>
</dbReference>
<proteinExistence type="predicted"/>
<keyword evidence="4" id="KW-1185">Reference proteome</keyword>
<dbReference type="EMBL" id="BAAATA010000052">
    <property type="protein sequence ID" value="GAA2510475.1"/>
    <property type="molecule type" value="Genomic_DNA"/>
</dbReference>
<name>A0ABP6A4F3_9ACTN</name>
<feature type="region of interest" description="Disordered" evidence="1">
    <location>
        <begin position="39"/>
        <end position="88"/>
    </location>
</feature>